<dbReference type="GO" id="GO:0006298">
    <property type="term" value="P:mismatch repair"/>
    <property type="evidence" value="ECO:0007669"/>
    <property type="project" value="InterPro"/>
</dbReference>
<dbReference type="InterPro" id="IPR045076">
    <property type="entry name" value="MutS"/>
</dbReference>
<evidence type="ECO:0000313" key="7">
    <source>
        <dbReference type="Proteomes" id="UP000634011"/>
    </source>
</evidence>
<dbReference type="AlphaFoldDB" id="A0A923HC44"/>
<dbReference type="Proteomes" id="UP000634011">
    <property type="component" value="Unassembled WGS sequence"/>
</dbReference>
<dbReference type="SMART" id="SM00382">
    <property type="entry name" value="AAA"/>
    <property type="match status" value="1"/>
</dbReference>
<dbReference type="EMBL" id="JACOFV010000002">
    <property type="protein sequence ID" value="MBC3860979.1"/>
    <property type="molecule type" value="Genomic_DNA"/>
</dbReference>
<evidence type="ECO:0008006" key="8">
    <source>
        <dbReference type="Google" id="ProtNLM"/>
    </source>
</evidence>
<dbReference type="PANTHER" id="PTHR11361">
    <property type="entry name" value="DNA MISMATCH REPAIR PROTEIN MUTS FAMILY MEMBER"/>
    <property type="match status" value="1"/>
</dbReference>
<dbReference type="GO" id="GO:0005829">
    <property type="term" value="C:cytosol"/>
    <property type="evidence" value="ECO:0007669"/>
    <property type="project" value="TreeGrafter"/>
</dbReference>
<gene>
    <name evidence="6" type="ORF">H8K32_02610</name>
</gene>
<dbReference type="InterPro" id="IPR003593">
    <property type="entry name" value="AAA+_ATPase"/>
</dbReference>
<dbReference type="GO" id="GO:0140664">
    <property type="term" value="F:ATP-dependent DNA damage sensor activity"/>
    <property type="evidence" value="ECO:0007669"/>
    <property type="project" value="InterPro"/>
</dbReference>
<keyword evidence="2" id="KW-0067">ATP-binding</keyword>
<dbReference type="PANTHER" id="PTHR11361:SF152">
    <property type="entry name" value="DNA MISMATCH REPAIR PROTEIN"/>
    <property type="match status" value="1"/>
</dbReference>
<dbReference type="InterPro" id="IPR000432">
    <property type="entry name" value="DNA_mismatch_repair_MutS_C"/>
</dbReference>
<dbReference type="GO" id="GO:0005524">
    <property type="term" value="F:ATP binding"/>
    <property type="evidence" value="ECO:0007669"/>
    <property type="project" value="UniProtKB-KW"/>
</dbReference>
<evidence type="ECO:0000256" key="3">
    <source>
        <dbReference type="ARBA" id="ARBA00023125"/>
    </source>
</evidence>
<dbReference type="RefSeq" id="WP_186910928.1">
    <property type="nucleotide sequence ID" value="NZ_JACOFV010000002.1"/>
</dbReference>
<evidence type="ECO:0000256" key="1">
    <source>
        <dbReference type="ARBA" id="ARBA00022741"/>
    </source>
</evidence>
<reference evidence="6" key="1">
    <citation type="submission" date="2020-08" db="EMBL/GenBank/DDBJ databases">
        <title>Novel species isolated from subtropical streams in China.</title>
        <authorList>
            <person name="Lu H."/>
        </authorList>
    </citation>
    <scope>NUCLEOTIDE SEQUENCE</scope>
    <source>
        <strain evidence="6">KACC 12607</strain>
    </source>
</reference>
<evidence type="ECO:0000259" key="5">
    <source>
        <dbReference type="SMART" id="SM00534"/>
    </source>
</evidence>
<dbReference type="SMART" id="SM00534">
    <property type="entry name" value="MUTSac"/>
    <property type="match status" value="1"/>
</dbReference>
<feature type="domain" description="DNA mismatch repair proteins mutS family" evidence="5">
    <location>
        <begin position="338"/>
        <end position="516"/>
    </location>
</feature>
<dbReference type="Pfam" id="PF00488">
    <property type="entry name" value="MutS_V"/>
    <property type="match status" value="1"/>
</dbReference>
<keyword evidence="7" id="KW-1185">Reference proteome</keyword>
<proteinExistence type="predicted"/>
<evidence type="ECO:0000313" key="6">
    <source>
        <dbReference type="EMBL" id="MBC3860979.1"/>
    </source>
</evidence>
<organism evidence="6 7">
    <name type="scientific">Undibacterium jejuense</name>
    <dbReference type="NCBI Taxonomy" id="1344949"/>
    <lineage>
        <taxon>Bacteria</taxon>
        <taxon>Pseudomonadati</taxon>
        <taxon>Pseudomonadota</taxon>
        <taxon>Betaproteobacteria</taxon>
        <taxon>Burkholderiales</taxon>
        <taxon>Oxalobacteraceae</taxon>
        <taxon>Undibacterium</taxon>
    </lineage>
</organism>
<keyword evidence="3" id="KW-0238">DNA-binding</keyword>
<sequence length="543" mass="61476">MSLLRMLALSWTNIKLKIIPGFRPQAIEKKDHFFSTEEIAALHHQSLNDTGVALDNISWNDLLLNDYLKKISIGASIFAQQFFYQRLRLGQKKEHFFHQQSRLQSLINDASNLNKLEQECALLRTAETEIATILFDTSTTPQSERWHRYAWIIPLGAAISAGLSYFNPVTLIATGLIVCFLFHLQIQFHHRLYMWNLSSKSIQILLKTAYKLSLQPCIECEPFRSGQHEIIHIHQQLQRRASSAFVLPEMLAYFDWFQMANILHYFKGMRTIDRYRINLQSCYLAVAQLEADIKLARHFHSQPRICFATISDEHSVTLNRVVHPLLTDASPLSISLHAKGCFISGQNGVGKSTFLRAIGINLVVGKAFGFCYGDDAKINLSPVYTSIHNEDSLANNESFYIAEMKRAKTLVNAANSNHLGTYLIDEIFRGTNYVESVSAAAAVLKELSQKGLLIVASHHLILANLLEEYLIPFYLTRHGEQLTMQRGILSTTNGVQLLAEFEFGYEIENNAKNILAYLNKHMMSVSPKSALAMSNCMGNNICS</sequence>
<accession>A0A923HC44</accession>
<name>A0A923HC44_9BURK</name>
<dbReference type="Gene3D" id="3.40.50.300">
    <property type="entry name" value="P-loop containing nucleotide triphosphate hydrolases"/>
    <property type="match status" value="1"/>
</dbReference>
<dbReference type="InterPro" id="IPR027417">
    <property type="entry name" value="P-loop_NTPase"/>
</dbReference>
<dbReference type="SUPFAM" id="SSF52540">
    <property type="entry name" value="P-loop containing nucleoside triphosphate hydrolases"/>
    <property type="match status" value="1"/>
</dbReference>
<evidence type="ECO:0000256" key="2">
    <source>
        <dbReference type="ARBA" id="ARBA00022840"/>
    </source>
</evidence>
<dbReference type="GO" id="GO:0030983">
    <property type="term" value="F:mismatched DNA binding"/>
    <property type="evidence" value="ECO:0007669"/>
    <property type="project" value="InterPro"/>
</dbReference>
<evidence type="ECO:0000259" key="4">
    <source>
        <dbReference type="SMART" id="SM00382"/>
    </source>
</evidence>
<keyword evidence="1" id="KW-0547">Nucleotide-binding</keyword>
<feature type="domain" description="AAA+ ATPase" evidence="4">
    <location>
        <begin position="337"/>
        <end position="477"/>
    </location>
</feature>
<comment type="caution">
    <text evidence="6">The sequence shown here is derived from an EMBL/GenBank/DDBJ whole genome shotgun (WGS) entry which is preliminary data.</text>
</comment>
<protein>
    <recommendedName>
        <fullName evidence="8">DNA mismatch repair protein mutS</fullName>
    </recommendedName>
</protein>